<dbReference type="GO" id="GO:0005524">
    <property type="term" value="F:ATP binding"/>
    <property type="evidence" value="ECO:0007669"/>
    <property type="project" value="UniProtKB-KW"/>
</dbReference>
<keyword evidence="14" id="KW-1185">Reference proteome</keyword>
<accession>A0A383V842</accession>
<comment type="pathway">
    <text evidence="7">Amino-acid biosynthesis.</text>
</comment>
<feature type="binding site" evidence="10">
    <location>
        <position position="311"/>
    </location>
    <ligand>
        <name>ATP</name>
        <dbReference type="ChEBI" id="CHEBI:30616"/>
    </ligand>
</feature>
<dbReference type="STRING" id="3088.A0A383V842"/>
<feature type="binding site" evidence="10">
    <location>
        <begin position="385"/>
        <end position="386"/>
    </location>
    <ligand>
        <name>ATP</name>
        <dbReference type="ChEBI" id="CHEBI:30616"/>
    </ligand>
</feature>
<dbReference type="SUPFAM" id="SSF52402">
    <property type="entry name" value="Adenine nucleotide alpha hydrolases-like"/>
    <property type="match status" value="2"/>
</dbReference>
<dbReference type="Gene3D" id="3.60.20.10">
    <property type="entry name" value="Glutamine Phosphoribosylpyrophosphate, subunit 1, domain 1"/>
    <property type="match status" value="1"/>
</dbReference>
<evidence type="ECO:0000256" key="4">
    <source>
        <dbReference type="ARBA" id="ARBA00022840"/>
    </source>
</evidence>
<evidence type="ECO:0000256" key="3">
    <source>
        <dbReference type="ARBA" id="ARBA00022741"/>
    </source>
</evidence>
<keyword evidence="2" id="KW-0028">Amino-acid biosynthesis</keyword>
<evidence type="ECO:0000256" key="8">
    <source>
        <dbReference type="ARBA" id="ARBA00048741"/>
    </source>
</evidence>
<feature type="binding site" evidence="10">
    <location>
        <position position="86"/>
    </location>
    <ligand>
        <name>L-glutamine</name>
        <dbReference type="ChEBI" id="CHEBI:58359"/>
    </ligand>
</feature>
<dbReference type="PANTHER" id="PTHR11772:SF2">
    <property type="entry name" value="ASPARAGINE SYNTHETASE [GLUTAMINE-HYDROLYZING]"/>
    <property type="match status" value="1"/>
</dbReference>
<feature type="domain" description="Glutamine amidotransferase type-2" evidence="12">
    <location>
        <begin position="1"/>
        <end position="173"/>
    </location>
</feature>
<dbReference type="InterPro" id="IPR029055">
    <property type="entry name" value="Ntn_hydrolases_N"/>
</dbReference>
<dbReference type="InterPro" id="IPR050795">
    <property type="entry name" value="Asn_Synthetase"/>
</dbReference>
<dbReference type="InterPro" id="IPR017932">
    <property type="entry name" value="GATase_2_dom"/>
</dbReference>
<feature type="site" description="Important for beta-aspartyl-AMP intermediate formation" evidence="11">
    <location>
        <position position="387"/>
    </location>
</feature>
<dbReference type="GO" id="GO:0005829">
    <property type="term" value="C:cytosol"/>
    <property type="evidence" value="ECO:0007669"/>
    <property type="project" value="TreeGrafter"/>
</dbReference>
<reference evidence="13 14" key="1">
    <citation type="submission" date="2016-10" db="EMBL/GenBank/DDBJ databases">
        <authorList>
            <person name="Cai Z."/>
        </authorList>
    </citation>
    <scope>NUCLEOTIDE SEQUENCE [LARGE SCALE GENOMIC DNA]</scope>
</reference>
<dbReference type="FunFam" id="3.40.50.620:FF:000055">
    <property type="entry name" value="Asparagine synthetase [glutamine-hydrolyzing]"/>
    <property type="match status" value="1"/>
</dbReference>
<dbReference type="CDD" id="cd01991">
    <property type="entry name" value="Asn_synthase_B_C"/>
    <property type="match status" value="1"/>
</dbReference>
<protein>
    <recommendedName>
        <fullName evidence="9">Asparagine synthetase [glutamine-hydrolyzing]</fullName>
        <ecNumber evidence="9">6.3.5.4</ecNumber>
    </recommendedName>
</protein>
<dbReference type="PANTHER" id="PTHR11772">
    <property type="entry name" value="ASPARAGINE SYNTHETASE"/>
    <property type="match status" value="1"/>
</dbReference>
<dbReference type="PROSITE" id="PS51278">
    <property type="entry name" value="GATASE_TYPE_2"/>
    <property type="match status" value="1"/>
</dbReference>
<dbReference type="Proteomes" id="UP000256970">
    <property type="component" value="Unassembled WGS sequence"/>
</dbReference>
<evidence type="ECO:0000256" key="9">
    <source>
        <dbReference type="PIRNR" id="PIRNR001589"/>
    </source>
</evidence>
<evidence type="ECO:0000256" key="10">
    <source>
        <dbReference type="PIRSR" id="PIRSR001589-2"/>
    </source>
</evidence>
<dbReference type="InterPro" id="IPR014729">
    <property type="entry name" value="Rossmann-like_a/b/a_fold"/>
</dbReference>
<proteinExistence type="predicted"/>
<dbReference type="InterPro" id="IPR006426">
    <property type="entry name" value="Asn_synth_AEB"/>
</dbReference>
<keyword evidence="1" id="KW-0436">Ligase</keyword>
<dbReference type="InterPro" id="IPR001962">
    <property type="entry name" value="Asn_synthase"/>
</dbReference>
<dbReference type="Pfam" id="PF13537">
    <property type="entry name" value="GATase_7"/>
    <property type="match status" value="1"/>
</dbReference>
<dbReference type="PIRSF" id="PIRSF001589">
    <property type="entry name" value="Asn_synthetase_glu-h"/>
    <property type="match status" value="1"/>
</dbReference>
<evidence type="ECO:0000256" key="6">
    <source>
        <dbReference type="ARBA" id="ARBA00022962"/>
    </source>
</evidence>
<gene>
    <name evidence="13" type="ORF">BQ4739_LOCUS1658</name>
</gene>
<dbReference type="GO" id="GO:0004066">
    <property type="term" value="F:asparagine synthase (glutamine-hydrolyzing) activity"/>
    <property type="evidence" value="ECO:0007669"/>
    <property type="project" value="UniProtKB-EC"/>
</dbReference>
<evidence type="ECO:0000256" key="2">
    <source>
        <dbReference type="ARBA" id="ARBA00022605"/>
    </source>
</evidence>
<dbReference type="CDD" id="cd00712">
    <property type="entry name" value="AsnB"/>
    <property type="match status" value="1"/>
</dbReference>
<organism evidence="13 14">
    <name type="scientific">Tetradesmus obliquus</name>
    <name type="common">Green alga</name>
    <name type="synonym">Acutodesmus obliquus</name>
    <dbReference type="NCBI Taxonomy" id="3088"/>
    <lineage>
        <taxon>Eukaryota</taxon>
        <taxon>Viridiplantae</taxon>
        <taxon>Chlorophyta</taxon>
        <taxon>core chlorophytes</taxon>
        <taxon>Chlorophyceae</taxon>
        <taxon>CS clade</taxon>
        <taxon>Sphaeropleales</taxon>
        <taxon>Scenedesmaceae</taxon>
        <taxon>Tetradesmus</taxon>
    </lineage>
</organism>
<evidence type="ECO:0000313" key="13">
    <source>
        <dbReference type="EMBL" id="SZX61133.1"/>
    </source>
</evidence>
<dbReference type="SUPFAM" id="SSF56235">
    <property type="entry name" value="N-terminal nucleophile aminohydrolases (Ntn hydrolases)"/>
    <property type="match status" value="1"/>
</dbReference>
<keyword evidence="5" id="KW-0061">Asparagine biosynthesis</keyword>
<sequence length="604" mass="67601">MRARVLALSRRQRHRGPDWSGMFQWKNCFLAHERLAIIDPASGDQPLFNEDKSVSVCVNGEIYNYKALREQILAKHPNKKFATDSDCEVISHLYEDHGEAVAGMLDGMFSFVILDTRDGSFYAARDPIGITSLYIGWGKDGSVWVSSEMKCIKDECLKFQQFPPGHYYSSKTMSFTRYYNPQFYLEFEASPPQCPSTPYDAKVLREAFEAAVVKRMMSDVPFGVLLSGGLDSSLVAAIASRAIKSSDSVWGNRLHSFCVGLPGSPDLKAAREVADFLGTDHHEFTFTVQPEVYWLVSSDSVWGNRLHSFCVGLPGSPDLKATREVADFLGTDHHEFTFTVQEGIDAISDVIQHIETYDVTTIRASTPMFLMSRKIKALGVKMVLSGEGSDEVFGGYLYFHKAPNREEFFQETVRKVQALYQFDCLRANKSTMAWGVEARVPFLDRQFLNVAMAIDPAEKMINKAEGRMEKYILRKAFDTPENPYLPAHVLWRQKEQFSDGVGYSWIDGLKDHANNVVSDQMLAAAQHRYLDNTPRTKEAYFYRSIFESHFPQKAAADTVPGGPSVACSTATAALWDAAWAGNEDPSGRAVAGVHDSAYEKPAAN</sequence>
<keyword evidence="4 9" id="KW-0067">ATP-binding</keyword>
<keyword evidence="3 9" id="KW-0547">Nucleotide-binding</keyword>
<dbReference type="EC" id="6.3.5.4" evidence="9"/>
<dbReference type="Gene3D" id="3.40.50.620">
    <property type="entry name" value="HUPs"/>
    <property type="match status" value="2"/>
</dbReference>
<dbReference type="InterPro" id="IPR033738">
    <property type="entry name" value="AsnB_N"/>
</dbReference>
<keyword evidence="6" id="KW-0315">Glutamine amidotransferase</keyword>
<comment type="catalytic activity">
    <reaction evidence="8 9">
        <text>L-aspartate + L-glutamine + ATP + H2O = L-asparagine + L-glutamate + AMP + diphosphate + H(+)</text>
        <dbReference type="Rhea" id="RHEA:12228"/>
        <dbReference type="ChEBI" id="CHEBI:15377"/>
        <dbReference type="ChEBI" id="CHEBI:15378"/>
        <dbReference type="ChEBI" id="CHEBI:29985"/>
        <dbReference type="ChEBI" id="CHEBI:29991"/>
        <dbReference type="ChEBI" id="CHEBI:30616"/>
        <dbReference type="ChEBI" id="CHEBI:33019"/>
        <dbReference type="ChEBI" id="CHEBI:58048"/>
        <dbReference type="ChEBI" id="CHEBI:58359"/>
        <dbReference type="ChEBI" id="CHEBI:456215"/>
        <dbReference type="EC" id="6.3.5.4"/>
    </reaction>
</comment>
<dbReference type="GO" id="GO:0006529">
    <property type="term" value="P:asparagine biosynthetic process"/>
    <property type="evidence" value="ECO:0007669"/>
    <property type="project" value="UniProtKB-KW"/>
</dbReference>
<evidence type="ECO:0000256" key="7">
    <source>
        <dbReference type="ARBA" id="ARBA00029440"/>
    </source>
</evidence>
<dbReference type="EMBL" id="FNXT01000125">
    <property type="protein sequence ID" value="SZX61133.1"/>
    <property type="molecule type" value="Genomic_DNA"/>
</dbReference>
<evidence type="ECO:0000313" key="14">
    <source>
        <dbReference type="Proteomes" id="UP000256970"/>
    </source>
</evidence>
<evidence type="ECO:0000256" key="1">
    <source>
        <dbReference type="ARBA" id="ARBA00022598"/>
    </source>
</evidence>
<evidence type="ECO:0000259" key="12">
    <source>
        <dbReference type="PROSITE" id="PS51278"/>
    </source>
</evidence>
<evidence type="ECO:0000256" key="5">
    <source>
        <dbReference type="ARBA" id="ARBA00022888"/>
    </source>
</evidence>
<evidence type="ECO:0000256" key="11">
    <source>
        <dbReference type="PIRSR" id="PIRSR001589-3"/>
    </source>
</evidence>
<feature type="binding site" evidence="10">
    <location>
        <position position="225"/>
    </location>
    <ligand>
        <name>ATP</name>
        <dbReference type="ChEBI" id="CHEBI:30616"/>
    </ligand>
</feature>
<dbReference type="Pfam" id="PF00733">
    <property type="entry name" value="Asn_synthase"/>
    <property type="match status" value="2"/>
</dbReference>
<dbReference type="AlphaFoldDB" id="A0A383V842"/>
<name>A0A383V842_TETOB</name>